<dbReference type="InterPro" id="IPR032828">
    <property type="entry name" value="PolyA_RNA-bd"/>
</dbReference>
<dbReference type="GO" id="GO:0000166">
    <property type="term" value="F:nucleotide binding"/>
    <property type="evidence" value="ECO:0007669"/>
    <property type="project" value="UniProtKB-KW"/>
</dbReference>
<dbReference type="GO" id="GO:0046872">
    <property type="term" value="F:metal ion binding"/>
    <property type="evidence" value="ECO:0007669"/>
    <property type="project" value="UniProtKB-KW"/>
</dbReference>
<evidence type="ECO:0000259" key="11">
    <source>
        <dbReference type="Pfam" id="PF12627"/>
    </source>
</evidence>
<dbReference type="InterPro" id="IPR006674">
    <property type="entry name" value="HD_domain"/>
</dbReference>
<dbReference type="Pfam" id="PF01743">
    <property type="entry name" value="PolyA_pol"/>
    <property type="match status" value="1"/>
</dbReference>
<dbReference type="Pfam" id="PF12627">
    <property type="entry name" value="PolyA_pol_RNAbd"/>
    <property type="match status" value="1"/>
</dbReference>
<feature type="domain" description="tRNA nucleotidyltransferase/poly(A) polymerase RNA and SrmB- binding" evidence="11">
    <location>
        <begin position="182"/>
        <end position="243"/>
    </location>
</feature>
<dbReference type="PANTHER" id="PTHR46173">
    <property type="entry name" value="CCA TRNA NUCLEOTIDYLTRANSFERASE 1, MITOCHONDRIAL"/>
    <property type="match status" value="1"/>
</dbReference>
<dbReference type="AlphaFoldDB" id="A0A0G4B5V2"/>
<dbReference type="GO" id="GO:0000049">
    <property type="term" value="F:tRNA binding"/>
    <property type="evidence" value="ECO:0007669"/>
    <property type="project" value="TreeGrafter"/>
</dbReference>
<dbReference type="CDD" id="cd05398">
    <property type="entry name" value="NT_ClassII-CCAase"/>
    <property type="match status" value="1"/>
</dbReference>
<name>A0A0G4B5V2_9BACT</name>
<dbReference type="Proteomes" id="UP000035648">
    <property type="component" value="Chromosome"/>
</dbReference>
<dbReference type="InterPro" id="IPR043519">
    <property type="entry name" value="NT_sf"/>
</dbReference>
<keyword evidence="4 12" id="KW-0548">Nucleotidyltransferase</keyword>
<dbReference type="PANTHER" id="PTHR46173:SF1">
    <property type="entry name" value="CCA TRNA NUCLEOTIDYLTRANSFERASE 1, MITOCHONDRIAL"/>
    <property type="match status" value="1"/>
</dbReference>
<evidence type="ECO:0000259" key="9">
    <source>
        <dbReference type="Pfam" id="PF01743"/>
    </source>
</evidence>
<keyword evidence="6" id="KW-0547">Nucleotide-binding</keyword>
<protein>
    <submittedName>
        <fullName evidence="12">tRNA nucleotidyltransferase/poly(A) polymerase, poly(A) polymerase</fullName>
        <ecNumber evidence="12">2.7.7.19</ecNumber>
    </submittedName>
</protein>
<dbReference type="EC" id="2.7.7.19" evidence="12"/>
<dbReference type="STRING" id="1618337.UT28_C0001G0596"/>
<evidence type="ECO:0000313" key="12">
    <source>
        <dbReference type="EMBL" id="AKM82397.1"/>
    </source>
</evidence>
<dbReference type="Gene3D" id="1.10.3090.10">
    <property type="entry name" value="cca-adding enzyme, domain 2"/>
    <property type="match status" value="1"/>
</dbReference>
<sequence>MINDRIKFTVDHRLDLLEEKAIEVVKVLQKNNFECYFAGGAVRDLLLNRKICDIDIATSAKQDEVKKLFPITEDRGKSFGVIVVKMGKFEFEVATFRKDIGTTDHRRPKETEFTSAEEDAKRRDFTINGLFYDPVKEEIIDYVEGIKDIKNKVIRFIGNPTERINEDYLRLLRAIRFAGRLDFQIEENTFEAIKKNADKIKLISVERIRDELSKILQNENRSLSLEILSRTKLLKELFPELEALKNVPHPPEFHSEGDVWTHNLLALNNINDLPKESVTEELVWAVLLHDIAKPETIGFRATQGKTKITFFDHDVRSAEKAKSILERMRFSHSFINAVVWAISQHMRIVHAFTGMSERKQKKLFLDENIQLLLDLTYADLSASLRPNGKPDMQLHNDALEMAERFSREMKDEEKNQMKKFDLVTGKDIMEILKIPASKEVGKIKSEIEKAYFEGKINTREEALKMVNK</sequence>
<evidence type="ECO:0000313" key="13">
    <source>
        <dbReference type="Proteomes" id="UP000035648"/>
    </source>
</evidence>
<evidence type="ECO:0000256" key="8">
    <source>
        <dbReference type="RuleBase" id="RU003953"/>
    </source>
</evidence>
<gene>
    <name evidence="12" type="primary">pcnB</name>
    <name evidence="12" type="ORF">UT28_C0001G0596</name>
</gene>
<accession>A0A0G4B5V2</accession>
<keyword evidence="3" id="KW-0819">tRNA processing</keyword>
<keyword evidence="7" id="KW-0460">Magnesium</keyword>
<dbReference type="GO" id="GO:1990817">
    <property type="term" value="F:poly(A) RNA polymerase activity"/>
    <property type="evidence" value="ECO:0007669"/>
    <property type="project" value="UniProtKB-EC"/>
</dbReference>
<comment type="similarity">
    <text evidence="8">Belongs to the tRNA nucleotidyltransferase/poly(A) polymerase family.</text>
</comment>
<evidence type="ECO:0000256" key="6">
    <source>
        <dbReference type="ARBA" id="ARBA00022741"/>
    </source>
</evidence>
<evidence type="ECO:0000256" key="2">
    <source>
        <dbReference type="ARBA" id="ARBA00022679"/>
    </source>
</evidence>
<evidence type="ECO:0000256" key="1">
    <source>
        <dbReference type="ARBA" id="ARBA00001946"/>
    </source>
</evidence>
<evidence type="ECO:0000256" key="3">
    <source>
        <dbReference type="ARBA" id="ARBA00022694"/>
    </source>
</evidence>
<dbReference type="SUPFAM" id="SSF81301">
    <property type="entry name" value="Nucleotidyltransferase"/>
    <property type="match status" value="1"/>
</dbReference>
<keyword evidence="5" id="KW-0479">Metal-binding</keyword>
<dbReference type="InterPro" id="IPR050264">
    <property type="entry name" value="Bact_CCA-adding_enz_type3_sf"/>
</dbReference>
<dbReference type="PATRIC" id="fig|1618337.4.peg.601"/>
<organism evidence="12 13">
    <name type="scientific">Berkelbacteria bacterium GW2011_GWE1_39_12</name>
    <dbReference type="NCBI Taxonomy" id="1618337"/>
    <lineage>
        <taxon>Bacteria</taxon>
        <taxon>Candidatus Berkelbacteria</taxon>
    </lineage>
</organism>
<dbReference type="CDD" id="cd00077">
    <property type="entry name" value="HDc"/>
    <property type="match status" value="1"/>
</dbReference>
<evidence type="ECO:0000256" key="7">
    <source>
        <dbReference type="ARBA" id="ARBA00022842"/>
    </source>
</evidence>
<dbReference type="InterPro" id="IPR002646">
    <property type="entry name" value="PolA_pol_head_dom"/>
</dbReference>
<keyword evidence="2 8" id="KW-0808">Transferase</keyword>
<evidence type="ECO:0000256" key="4">
    <source>
        <dbReference type="ARBA" id="ARBA00022695"/>
    </source>
</evidence>
<dbReference type="KEGG" id="bbgw:UT28_C0001G0596"/>
<comment type="cofactor">
    <cofactor evidence="1">
        <name>Mg(2+)</name>
        <dbReference type="ChEBI" id="CHEBI:18420"/>
    </cofactor>
</comment>
<proteinExistence type="inferred from homology"/>
<dbReference type="Pfam" id="PF01966">
    <property type="entry name" value="HD"/>
    <property type="match status" value="1"/>
</dbReference>
<evidence type="ECO:0000259" key="10">
    <source>
        <dbReference type="Pfam" id="PF01966"/>
    </source>
</evidence>
<dbReference type="Gene3D" id="3.30.460.10">
    <property type="entry name" value="Beta Polymerase, domain 2"/>
    <property type="match status" value="1"/>
</dbReference>
<dbReference type="InterPro" id="IPR003607">
    <property type="entry name" value="HD/PDEase_dom"/>
</dbReference>
<evidence type="ECO:0000256" key="5">
    <source>
        <dbReference type="ARBA" id="ARBA00022723"/>
    </source>
</evidence>
<dbReference type="SUPFAM" id="SSF81891">
    <property type="entry name" value="Poly A polymerase C-terminal region-like"/>
    <property type="match status" value="1"/>
</dbReference>
<keyword evidence="8" id="KW-0694">RNA-binding</keyword>
<feature type="domain" description="HD" evidence="10">
    <location>
        <begin position="280"/>
        <end position="349"/>
    </location>
</feature>
<feature type="domain" description="Poly A polymerase head" evidence="9">
    <location>
        <begin position="35"/>
        <end position="155"/>
    </location>
</feature>
<dbReference type="GO" id="GO:0008033">
    <property type="term" value="P:tRNA processing"/>
    <property type="evidence" value="ECO:0007669"/>
    <property type="project" value="UniProtKB-KW"/>
</dbReference>
<reference evidence="12 13" key="1">
    <citation type="journal article" date="2015" name="Nature">
        <title>rRNA introns, odd ribosomes, and small enigmatic genomes across a large radiation of phyla.</title>
        <authorList>
            <person name="Brown C.T."/>
            <person name="Hug L.A."/>
            <person name="Thomas B.C."/>
            <person name="Sharon I."/>
            <person name="Castelle C.J."/>
            <person name="Singh A."/>
            <person name="Wilkins M.J."/>
            <person name="Williams K.H."/>
            <person name="Banfield J.F."/>
        </authorList>
    </citation>
    <scope>NUCLEOTIDE SEQUENCE [LARGE SCALE GENOMIC DNA]</scope>
</reference>
<dbReference type="EMBL" id="CP011213">
    <property type="protein sequence ID" value="AKM82397.1"/>
    <property type="molecule type" value="Genomic_DNA"/>
</dbReference>